<dbReference type="EMBL" id="NPMS01000001">
    <property type="protein sequence ID" value="OZU89931.1"/>
    <property type="molecule type" value="Genomic_DNA"/>
</dbReference>
<protein>
    <submittedName>
        <fullName evidence="1">Sporulation protein YqfC</fullName>
    </submittedName>
</protein>
<evidence type="ECO:0000313" key="2">
    <source>
        <dbReference type="Proteomes" id="UP000216498"/>
    </source>
</evidence>
<dbReference type="InterPro" id="IPR022476">
    <property type="entry name" value="Spore_YabP/YqfC"/>
</dbReference>
<gene>
    <name evidence="1" type="primary">yqfC</name>
    <name evidence="1" type="ORF">CIL03_01975</name>
</gene>
<dbReference type="Pfam" id="PF07873">
    <property type="entry name" value="YabP"/>
    <property type="match status" value="1"/>
</dbReference>
<comment type="caution">
    <text evidence="1">The sequence shown here is derived from an EMBL/GenBank/DDBJ whole genome shotgun (WGS) entry which is preliminary data.</text>
</comment>
<keyword evidence="2" id="KW-1185">Reference proteome</keyword>
<dbReference type="RefSeq" id="WP_094883531.1">
    <property type="nucleotide sequence ID" value="NZ_NPMS01000001.1"/>
</dbReference>
<name>A0A265NDP3_9BACI</name>
<evidence type="ECO:0000313" key="1">
    <source>
        <dbReference type="EMBL" id="OZU89931.1"/>
    </source>
</evidence>
<proteinExistence type="predicted"/>
<reference evidence="1 2" key="1">
    <citation type="submission" date="2017-08" db="EMBL/GenBank/DDBJ databases">
        <title>Virgibacillus indicus sp. nov. and Virgibacillus profoundi sp. nov, two moderately halophilic bacteria isolated from marine sediment by using the Microfluidic Streak Plate.</title>
        <authorList>
            <person name="Xu B."/>
            <person name="Hu B."/>
            <person name="Wang J."/>
            <person name="Zhu Y."/>
            <person name="Huang L."/>
            <person name="Du W."/>
            <person name="Huang Y."/>
        </authorList>
    </citation>
    <scope>NUCLEOTIDE SEQUENCE [LARGE SCALE GENOMIC DNA]</scope>
    <source>
        <strain evidence="1 2">IO3-P2-C2</strain>
    </source>
</reference>
<organism evidence="1 2">
    <name type="scientific">Virgibacillus indicus</name>
    <dbReference type="NCBI Taxonomy" id="2024554"/>
    <lineage>
        <taxon>Bacteria</taxon>
        <taxon>Bacillati</taxon>
        <taxon>Bacillota</taxon>
        <taxon>Bacilli</taxon>
        <taxon>Bacillales</taxon>
        <taxon>Bacillaceae</taxon>
        <taxon>Virgibacillus</taxon>
    </lineage>
</organism>
<dbReference type="AlphaFoldDB" id="A0A265NDP3"/>
<dbReference type="InterPro" id="IPR022477">
    <property type="entry name" value="Spore_YqfC"/>
</dbReference>
<dbReference type="Proteomes" id="UP000216498">
    <property type="component" value="Unassembled WGS sequence"/>
</dbReference>
<dbReference type="NCBIfam" id="TIGR02856">
    <property type="entry name" value="spore_yqfC"/>
    <property type="match status" value="1"/>
</dbReference>
<sequence>MKKLHQRIRPWLIKYLALPSDVLLGLPRITIIGQIHVYIENHQGLATYSDNELKLKTNKGYIQITGSSFVLKMMLPEEILLEGKIKEVKFVPE</sequence>
<accession>A0A265NDP3</accession>
<dbReference type="OrthoDB" id="2989236at2"/>